<comment type="caution">
    <text evidence="5">The sequence shown here is derived from an EMBL/GenBank/DDBJ whole genome shotgun (WGS) entry which is preliminary data.</text>
</comment>
<dbReference type="Proteomes" id="UP000283522">
    <property type="component" value="Unassembled WGS sequence"/>
</dbReference>
<evidence type="ECO:0000259" key="3">
    <source>
        <dbReference type="Pfam" id="PF21307"/>
    </source>
</evidence>
<accession>A0A418PRA2</accession>
<dbReference type="GO" id="GO:0005975">
    <property type="term" value="P:carbohydrate metabolic process"/>
    <property type="evidence" value="ECO:0007669"/>
    <property type="project" value="InterPro"/>
</dbReference>
<dbReference type="InterPro" id="IPR049053">
    <property type="entry name" value="AFCA-like_C"/>
</dbReference>
<keyword evidence="6" id="KW-1185">Reference proteome</keyword>
<evidence type="ECO:0000259" key="4">
    <source>
        <dbReference type="Pfam" id="PF22124"/>
    </source>
</evidence>
<dbReference type="InterPro" id="IPR016518">
    <property type="entry name" value="Alpha-L-fucosidase"/>
</dbReference>
<reference evidence="5 6" key="1">
    <citation type="submission" date="2018-09" db="EMBL/GenBank/DDBJ databases">
        <authorList>
            <person name="Wang X."/>
            <person name="Du Z."/>
        </authorList>
    </citation>
    <scope>NUCLEOTIDE SEQUENCE [LARGE SCALE GENOMIC DNA]</scope>
    <source>
        <strain evidence="5 6">N3</strain>
    </source>
</reference>
<feature type="signal peptide" evidence="1">
    <location>
        <begin position="1"/>
        <end position="20"/>
    </location>
</feature>
<dbReference type="OrthoDB" id="9802600at2"/>
<dbReference type="Pfam" id="PF21307">
    <property type="entry name" value="Glyco_hydro_95_C"/>
    <property type="match status" value="1"/>
</dbReference>
<feature type="domain" description="Alpha fucosidase A-like C-terminal" evidence="3">
    <location>
        <begin position="699"/>
        <end position="760"/>
    </location>
</feature>
<evidence type="ECO:0000313" key="5">
    <source>
        <dbReference type="EMBL" id="RIW15117.1"/>
    </source>
</evidence>
<dbReference type="Pfam" id="PF14498">
    <property type="entry name" value="Glyco_hyd_65N_2"/>
    <property type="match status" value="1"/>
</dbReference>
<dbReference type="PANTHER" id="PTHR31084:SF0">
    <property type="entry name" value="ALPHA-L-FUCOSIDASE 2"/>
    <property type="match status" value="1"/>
</dbReference>
<dbReference type="InterPro" id="IPR054363">
    <property type="entry name" value="GH95_cat"/>
</dbReference>
<dbReference type="Gene3D" id="1.50.10.10">
    <property type="match status" value="1"/>
</dbReference>
<keyword evidence="1" id="KW-0732">Signal</keyword>
<dbReference type="PIRSF" id="PIRSF007663">
    <property type="entry name" value="UCP007663"/>
    <property type="match status" value="1"/>
</dbReference>
<dbReference type="InterPro" id="IPR027414">
    <property type="entry name" value="GH95_N_dom"/>
</dbReference>
<name>A0A418PRA2_9BACT</name>
<dbReference type="PANTHER" id="PTHR31084">
    <property type="entry name" value="ALPHA-L-FUCOSIDASE 2"/>
    <property type="match status" value="1"/>
</dbReference>
<dbReference type="EMBL" id="QXML01000005">
    <property type="protein sequence ID" value="RIW15117.1"/>
    <property type="molecule type" value="Genomic_DNA"/>
</dbReference>
<feature type="domain" description="Glycosyl hydrolase family 95 N-terminal" evidence="2">
    <location>
        <begin position="25"/>
        <end position="272"/>
    </location>
</feature>
<feature type="domain" description="Glycosyl hydrolase family 95 catalytic" evidence="4">
    <location>
        <begin position="292"/>
        <end position="697"/>
    </location>
</feature>
<gene>
    <name evidence="5" type="ORF">D0X99_11770</name>
</gene>
<evidence type="ECO:0000256" key="1">
    <source>
        <dbReference type="SAM" id="SignalP"/>
    </source>
</evidence>
<evidence type="ECO:0000259" key="2">
    <source>
        <dbReference type="Pfam" id="PF14498"/>
    </source>
</evidence>
<dbReference type="RefSeq" id="WP_119478022.1">
    <property type="nucleotide sequence ID" value="NZ_QXML01000005.1"/>
</dbReference>
<keyword evidence="5" id="KW-0378">Hydrolase</keyword>
<dbReference type="SUPFAM" id="SSF48208">
    <property type="entry name" value="Six-hairpin glycosidases"/>
    <property type="match status" value="1"/>
</dbReference>
<dbReference type="InterPro" id="IPR008928">
    <property type="entry name" value="6-hairpin_glycosidase_sf"/>
</dbReference>
<dbReference type="InterPro" id="IPR012341">
    <property type="entry name" value="6hp_glycosidase-like_sf"/>
</dbReference>
<evidence type="ECO:0000313" key="6">
    <source>
        <dbReference type="Proteomes" id="UP000283522"/>
    </source>
</evidence>
<sequence length="777" mass="87782">MKKSSLILFWAFFSIPFSFAQKSVIWYQQPAQNWDEALPIGNGRLGAMVFGIPGKERIQLNEDSLWPGGPEDWGLADGTPKDLEQIRNYLISGDHAKADSLLVLKFSRKEITRSHQTLGDLWLDFDWNSVTDYKRSLDLEEAISLTEFKSEGYEVSQEVISSAPDDAIFIRLKTTHPDGFRGAIRLNRPEDQGYPTAESKALNNNLLQMTGMITQRSGQIDSKPYPILHGVKFKTLVLAQNHDGEIKSTSNRLEVSGAKEIILKLVTATSYYSPDFEKQVEAQIDQISFKSWGEVHSTHVREYKSWYKRMSLKLGESTSKDIPTDQRIQNVKAGHTDLHLEKLLFDFGRYLLISSSRPGTNPANLQGIWNQHIAAPWNADYHLNINLQMNYWPTEVTNLSELHGPLFDFTDDLIENGKKVASNNFNMRGSMLPHTTDLWKIPFLQSSTAYWGSWVGAGAWLGRHYWEHYLFTGDRDFLEKRAFPAFEQLVLFYSDWLMTDPRDGTLVSAPSTSPENQFINEKGQKAAATLGAAMDQQLIHDIFSIYLKSSEILGKRSPQSDKIQAQLGKLRTGIQLGSDGRILEWDREYEEPEKGHRHMSHLYAFHPGAAITKSQTPEYFQAVKKTLDFRLANGGAGPGWSRAWLINFSARLLDGEMVHEHVEKLITHSLLPNLFDGHPPFQIDGNFGYTAGVAEALIQSHEEGIIRILPALPKAWESGKVTGIKARGGFTLDFTWENGEVKTVKILSNLGKKTKLFADGSEIDLELKPGESLEMEF</sequence>
<dbReference type="AlphaFoldDB" id="A0A418PRA2"/>
<organism evidence="5 6">
    <name type="scientific">Algoriphagus lacus</name>
    <dbReference type="NCBI Taxonomy" id="2056311"/>
    <lineage>
        <taxon>Bacteria</taxon>
        <taxon>Pseudomonadati</taxon>
        <taxon>Bacteroidota</taxon>
        <taxon>Cytophagia</taxon>
        <taxon>Cytophagales</taxon>
        <taxon>Cyclobacteriaceae</taxon>
        <taxon>Algoriphagus</taxon>
    </lineage>
</organism>
<protein>
    <submittedName>
        <fullName evidence="5">Glycoside hydrolase family 95 protein</fullName>
    </submittedName>
</protein>
<feature type="chain" id="PRO_5019397836" evidence="1">
    <location>
        <begin position="21"/>
        <end position="777"/>
    </location>
</feature>
<dbReference type="Pfam" id="PF22124">
    <property type="entry name" value="Glyco_hydro_95_cat"/>
    <property type="match status" value="1"/>
</dbReference>
<dbReference type="GO" id="GO:0004560">
    <property type="term" value="F:alpha-L-fucosidase activity"/>
    <property type="evidence" value="ECO:0007669"/>
    <property type="project" value="InterPro"/>
</dbReference>
<proteinExistence type="predicted"/>